<feature type="transmembrane region" description="Helical" evidence="1">
    <location>
        <begin position="43"/>
        <end position="63"/>
    </location>
</feature>
<comment type="caution">
    <text evidence="2">The sequence shown here is derived from an EMBL/GenBank/DDBJ whole genome shotgun (WGS) entry which is preliminary data.</text>
</comment>
<sequence length="64" mass="6612">MSSWGKDRETGRVSDELIGVLLVALGGFLIGGAYTTWKGTRPLAIALGVCAVLALGGALAYWMG</sequence>
<dbReference type="EMBL" id="BAABJM010000001">
    <property type="protein sequence ID" value="GAA5044988.1"/>
    <property type="molecule type" value="Genomic_DNA"/>
</dbReference>
<proteinExistence type="predicted"/>
<evidence type="ECO:0000313" key="3">
    <source>
        <dbReference type="Proteomes" id="UP001500603"/>
    </source>
</evidence>
<gene>
    <name evidence="2" type="ORF">GCM10023318_08540</name>
</gene>
<dbReference type="Proteomes" id="UP001500603">
    <property type="component" value="Unassembled WGS sequence"/>
</dbReference>
<accession>A0ABP9JXU9</accession>
<evidence type="ECO:0000256" key="1">
    <source>
        <dbReference type="SAM" id="Phobius"/>
    </source>
</evidence>
<keyword evidence="1" id="KW-1133">Transmembrane helix</keyword>
<keyword evidence="1" id="KW-0472">Membrane</keyword>
<feature type="transmembrane region" description="Helical" evidence="1">
    <location>
        <begin position="17"/>
        <end position="37"/>
    </location>
</feature>
<evidence type="ECO:0000313" key="2">
    <source>
        <dbReference type="EMBL" id="GAA5044988.1"/>
    </source>
</evidence>
<keyword evidence="3" id="KW-1185">Reference proteome</keyword>
<keyword evidence="1" id="KW-0812">Transmembrane</keyword>
<reference evidence="3" key="1">
    <citation type="journal article" date="2019" name="Int. J. Syst. Evol. Microbiol.">
        <title>The Global Catalogue of Microorganisms (GCM) 10K type strain sequencing project: providing services to taxonomists for standard genome sequencing and annotation.</title>
        <authorList>
            <consortium name="The Broad Institute Genomics Platform"/>
            <consortium name="The Broad Institute Genome Sequencing Center for Infectious Disease"/>
            <person name="Wu L."/>
            <person name="Ma J."/>
        </authorList>
    </citation>
    <scope>NUCLEOTIDE SEQUENCE [LARGE SCALE GENOMIC DNA]</scope>
    <source>
        <strain evidence="3">JCM 18298</strain>
    </source>
</reference>
<protein>
    <recommendedName>
        <fullName evidence="4">Major facilitator superfamily (MFS) profile domain-containing protein</fullName>
    </recommendedName>
</protein>
<evidence type="ECO:0008006" key="4">
    <source>
        <dbReference type="Google" id="ProtNLM"/>
    </source>
</evidence>
<organism evidence="2 3">
    <name type="scientific">Nocardia callitridis</name>
    <dbReference type="NCBI Taxonomy" id="648753"/>
    <lineage>
        <taxon>Bacteria</taxon>
        <taxon>Bacillati</taxon>
        <taxon>Actinomycetota</taxon>
        <taxon>Actinomycetes</taxon>
        <taxon>Mycobacteriales</taxon>
        <taxon>Nocardiaceae</taxon>
        <taxon>Nocardia</taxon>
    </lineage>
</organism>
<name>A0ABP9JXU9_9NOCA</name>